<dbReference type="Proteomes" id="UP000008370">
    <property type="component" value="Unassembled WGS sequence"/>
</dbReference>
<evidence type="ECO:0000256" key="1">
    <source>
        <dbReference type="SAM" id="MobiDB-lite"/>
    </source>
</evidence>
<gene>
    <name evidence="3" type="ORF">PHACADRAFT_122672</name>
</gene>
<proteinExistence type="predicted"/>
<dbReference type="AlphaFoldDB" id="K5WU67"/>
<dbReference type="GO" id="GO:0004672">
    <property type="term" value="F:protein kinase activity"/>
    <property type="evidence" value="ECO:0007669"/>
    <property type="project" value="InterPro"/>
</dbReference>
<evidence type="ECO:0000313" key="3">
    <source>
        <dbReference type="EMBL" id="EKM53992.1"/>
    </source>
</evidence>
<dbReference type="Pfam" id="PF17667">
    <property type="entry name" value="Pkinase_fungal"/>
    <property type="match status" value="1"/>
</dbReference>
<feature type="region of interest" description="Disordered" evidence="1">
    <location>
        <begin position="526"/>
        <end position="570"/>
    </location>
</feature>
<dbReference type="SMART" id="SM00220">
    <property type="entry name" value="S_TKc"/>
    <property type="match status" value="1"/>
</dbReference>
<dbReference type="OrthoDB" id="2803129at2759"/>
<feature type="non-terminal residue" evidence="3">
    <location>
        <position position="679"/>
    </location>
</feature>
<sequence length="679" mass="76798">MLDDLQETVPQVAWEYFEDCLLPPLPRDVDIMAVVDALKKTPAVISRQNKLLWAAFANGTPKSQTDRSEDKVFSAIEKIVVASNKALKKVSSHSKKLTVRFKCRPTTVPSSESRSNRSKPDGYFLLNEGRAVDEVPPKWQNIVVPAEYKKGDDVSDLNANASQILWSLTHAMREDARRRFVFGFTIENTRMRLWFASRQVVLASYPENDFTTAIGRVAGFFLRILYAERHALGFDETIVRLPPGEGQSDVPYEIEVGGKWYRTQRLISAIGAESIRGRGTRVWEVKELDGPEGAEIGPCMVLKDGWPDYDRDREEVIHEKILDAAEKSGQVETLKKHMLTVHAACDVLVEGRVDDTLAVMCRGEAPPYGETLEVKKDLEAKKTVHEDHPLQGAMPRPSDEIKRHFAYHRKVHHRIIFEEVGTTIMESETISFAFDILQEVVEALRALHSCGWVHRDISAGNILIVNDIAKLADLEYAKAETDNRTHDLRTGTAFFMAVEVEAGTYLYGRAGREILRTVLEEGTVGAKEAGPSEKMAADKRRKRCDQDNDAEDKRRSDSLSTPALAPRPAARVVRKRPFRQNPLHDLESVLWLGLYVLFCSVFKRFADSDMADEQWTDCMKHRKEVAAKLFNSHAFRHQVISTSNVFSEQLPGLHPQLQKICLVLEAFCELLVSRYAEVE</sequence>
<reference evidence="3 4" key="1">
    <citation type="journal article" date="2012" name="BMC Genomics">
        <title>Comparative genomics of the white-rot fungi, Phanerochaete carnosa and P. chrysosporium, to elucidate the genetic basis of the distinct wood types they colonize.</title>
        <authorList>
            <person name="Suzuki H."/>
            <person name="MacDonald J."/>
            <person name="Syed K."/>
            <person name="Salamov A."/>
            <person name="Hori C."/>
            <person name="Aerts A."/>
            <person name="Henrissat B."/>
            <person name="Wiebenga A."/>
            <person name="vanKuyk P.A."/>
            <person name="Barry K."/>
            <person name="Lindquist E."/>
            <person name="LaButti K."/>
            <person name="Lapidus A."/>
            <person name="Lucas S."/>
            <person name="Coutinho P."/>
            <person name="Gong Y."/>
            <person name="Samejima M."/>
            <person name="Mahadevan R."/>
            <person name="Abou-Zaid M."/>
            <person name="de Vries R.P."/>
            <person name="Igarashi K."/>
            <person name="Yadav J.S."/>
            <person name="Grigoriev I.V."/>
            <person name="Master E.R."/>
        </authorList>
    </citation>
    <scope>NUCLEOTIDE SEQUENCE [LARGE SCALE GENOMIC DNA]</scope>
    <source>
        <strain evidence="3 4">HHB-10118-sp</strain>
    </source>
</reference>
<dbReference type="SUPFAM" id="SSF56112">
    <property type="entry name" value="Protein kinase-like (PK-like)"/>
    <property type="match status" value="1"/>
</dbReference>
<dbReference type="InParanoid" id="K5WU67"/>
<dbReference type="KEGG" id="pco:PHACADRAFT_122672"/>
<dbReference type="STRING" id="650164.K5WU67"/>
<organism evidence="3 4">
    <name type="scientific">Phanerochaete carnosa (strain HHB-10118-sp)</name>
    <name type="common">White-rot fungus</name>
    <name type="synonym">Peniophora carnosa</name>
    <dbReference type="NCBI Taxonomy" id="650164"/>
    <lineage>
        <taxon>Eukaryota</taxon>
        <taxon>Fungi</taxon>
        <taxon>Dikarya</taxon>
        <taxon>Basidiomycota</taxon>
        <taxon>Agaricomycotina</taxon>
        <taxon>Agaricomycetes</taxon>
        <taxon>Polyporales</taxon>
        <taxon>Phanerochaetaceae</taxon>
        <taxon>Phanerochaete</taxon>
    </lineage>
</organism>
<dbReference type="GeneID" id="18907947"/>
<dbReference type="PANTHER" id="PTHR38248:SF2">
    <property type="entry name" value="FUNK1 11"/>
    <property type="match status" value="1"/>
</dbReference>
<dbReference type="InterPro" id="IPR011009">
    <property type="entry name" value="Kinase-like_dom_sf"/>
</dbReference>
<dbReference type="GO" id="GO:0005524">
    <property type="term" value="F:ATP binding"/>
    <property type="evidence" value="ECO:0007669"/>
    <property type="project" value="InterPro"/>
</dbReference>
<dbReference type="RefSeq" id="XP_007396699.1">
    <property type="nucleotide sequence ID" value="XM_007396637.1"/>
</dbReference>
<feature type="domain" description="Protein kinase" evidence="2">
    <location>
        <begin position="357"/>
        <end position="583"/>
    </location>
</feature>
<dbReference type="InterPro" id="IPR000719">
    <property type="entry name" value="Prot_kinase_dom"/>
</dbReference>
<dbReference type="InterPro" id="IPR040976">
    <property type="entry name" value="Pkinase_fungal"/>
</dbReference>
<protein>
    <recommendedName>
        <fullName evidence="2">Protein kinase domain-containing protein</fullName>
    </recommendedName>
</protein>
<name>K5WU67_PHACS</name>
<evidence type="ECO:0000313" key="4">
    <source>
        <dbReference type="Proteomes" id="UP000008370"/>
    </source>
</evidence>
<dbReference type="Gene3D" id="1.10.510.10">
    <property type="entry name" value="Transferase(Phosphotransferase) domain 1"/>
    <property type="match status" value="1"/>
</dbReference>
<accession>K5WU67</accession>
<keyword evidence="4" id="KW-1185">Reference proteome</keyword>
<dbReference type="HOGENOM" id="CLU_011584_1_1_1"/>
<dbReference type="PANTHER" id="PTHR38248">
    <property type="entry name" value="FUNK1 6"/>
    <property type="match status" value="1"/>
</dbReference>
<evidence type="ECO:0000259" key="2">
    <source>
        <dbReference type="SMART" id="SM00220"/>
    </source>
</evidence>
<dbReference type="EMBL" id="JH930473">
    <property type="protein sequence ID" value="EKM53992.1"/>
    <property type="molecule type" value="Genomic_DNA"/>
</dbReference>